<sequence length="151" mass="16952">MKVYIALVKACTTSVGTISPRRTRHHAPYLDRMSDMSMPRRAAPEDDTDLADAARSWRRYLILVICGVIVAVLGLGIFGYLAWWSLCDQAAGVCQRGEPVMYWCSVVSLAILGLIIGVLTQIWLEKRWWHMLAIVIPAVFIVAGIFFWLAV</sequence>
<feature type="transmembrane region" description="Helical" evidence="1">
    <location>
        <begin position="60"/>
        <end position="80"/>
    </location>
</feature>
<proteinExistence type="predicted"/>
<dbReference type="EMBL" id="AP019723">
    <property type="protein sequence ID" value="BBK84887.1"/>
    <property type="molecule type" value="Genomic_DNA"/>
</dbReference>
<protein>
    <submittedName>
        <fullName evidence="2">Uncharacterized protein</fullName>
    </submittedName>
</protein>
<name>A0ABM7GZ86_CUTAC</name>
<evidence type="ECO:0000313" key="3">
    <source>
        <dbReference type="Proteomes" id="UP000318594"/>
    </source>
</evidence>
<keyword evidence="3" id="KW-1185">Reference proteome</keyword>
<dbReference type="Proteomes" id="UP000318594">
    <property type="component" value="Chromosome"/>
</dbReference>
<keyword evidence="1" id="KW-0812">Transmembrane</keyword>
<feature type="transmembrane region" description="Helical" evidence="1">
    <location>
        <begin position="131"/>
        <end position="150"/>
    </location>
</feature>
<evidence type="ECO:0000313" key="2">
    <source>
        <dbReference type="EMBL" id="BBK84887.1"/>
    </source>
</evidence>
<evidence type="ECO:0000256" key="1">
    <source>
        <dbReference type="SAM" id="Phobius"/>
    </source>
</evidence>
<gene>
    <name evidence="2" type="ORF">CacPP4_15020</name>
</gene>
<keyword evidence="1" id="KW-1133">Transmembrane helix</keyword>
<reference evidence="2 3" key="1">
    <citation type="submission" date="2019-06" db="EMBL/GenBank/DDBJ databases">
        <title>Complete genome sequence of Cutibacterium acnes subsp. acnes NBRC 107605.</title>
        <authorList>
            <person name="Miura T."/>
            <person name="Furukawa M."/>
            <person name="Shimamura M."/>
            <person name="Ohyama Y."/>
            <person name="Yamazoe A."/>
            <person name="Kawasaki H."/>
        </authorList>
    </citation>
    <scope>NUCLEOTIDE SEQUENCE [LARGE SCALE GENOMIC DNA]</scope>
    <source>
        <strain evidence="2 3">NBRC 107605</strain>
    </source>
</reference>
<feature type="transmembrane region" description="Helical" evidence="1">
    <location>
        <begin position="100"/>
        <end position="124"/>
    </location>
</feature>
<accession>A0ABM7GZ86</accession>
<keyword evidence="1" id="KW-0472">Membrane</keyword>
<organism evidence="2 3">
    <name type="scientific">Cutibacterium acnes subsp. acnes</name>
    <dbReference type="NCBI Taxonomy" id="1734925"/>
    <lineage>
        <taxon>Bacteria</taxon>
        <taxon>Bacillati</taxon>
        <taxon>Actinomycetota</taxon>
        <taxon>Actinomycetes</taxon>
        <taxon>Propionibacteriales</taxon>
        <taxon>Propionibacteriaceae</taxon>
        <taxon>Cutibacterium</taxon>
    </lineage>
</organism>